<organism evidence="2 3">
    <name type="scientific">Enterococcus dispar ATCC 51266</name>
    <dbReference type="NCBI Taxonomy" id="1139219"/>
    <lineage>
        <taxon>Bacteria</taxon>
        <taxon>Bacillati</taxon>
        <taxon>Bacillota</taxon>
        <taxon>Bacilli</taxon>
        <taxon>Lactobacillales</taxon>
        <taxon>Enterococcaceae</taxon>
        <taxon>Enterococcus</taxon>
    </lineage>
</organism>
<gene>
    <name evidence="2" type="ORF">OMK_01946</name>
</gene>
<comment type="caution">
    <text evidence="2">The sequence shown here is derived from an EMBL/GenBank/DDBJ whole genome shotgun (WGS) entry which is preliminary data.</text>
</comment>
<dbReference type="STRING" id="44009.RV01_GL001357"/>
<dbReference type="PROSITE" id="PS51257">
    <property type="entry name" value="PROKAR_LIPOPROTEIN"/>
    <property type="match status" value="1"/>
</dbReference>
<dbReference type="OrthoDB" id="9909122at2"/>
<accession>S1NLN5</accession>
<dbReference type="HOGENOM" id="CLU_1022097_0_0_9"/>
<keyword evidence="3" id="KW-1185">Reference proteome</keyword>
<reference evidence="2 3" key="1">
    <citation type="submission" date="2013-03" db="EMBL/GenBank/DDBJ databases">
        <title>The Genome Sequence of Enterococcus dispar ATCC_51266 (Illumina only assembly).</title>
        <authorList>
            <consortium name="The Broad Institute Genomics Platform"/>
            <consortium name="The Broad Institute Genome Sequencing Center for Infectious Disease"/>
            <person name="Earl A."/>
            <person name="Russ C."/>
            <person name="Gilmore M."/>
            <person name="Surin D."/>
            <person name="Walker B."/>
            <person name="Young S."/>
            <person name="Zeng Q."/>
            <person name="Gargeya S."/>
            <person name="Fitzgerald M."/>
            <person name="Haas B."/>
            <person name="Abouelleil A."/>
            <person name="Allen A.W."/>
            <person name="Alvarado L."/>
            <person name="Arachchi H.M."/>
            <person name="Berlin A.M."/>
            <person name="Chapman S.B."/>
            <person name="Gainer-Dewar J."/>
            <person name="Goldberg J."/>
            <person name="Griggs A."/>
            <person name="Gujja S."/>
            <person name="Hansen M."/>
            <person name="Howarth C."/>
            <person name="Imamovic A."/>
            <person name="Ireland A."/>
            <person name="Larimer J."/>
            <person name="McCowan C."/>
            <person name="Murphy C."/>
            <person name="Pearson M."/>
            <person name="Poon T.W."/>
            <person name="Priest M."/>
            <person name="Roberts A."/>
            <person name="Saif S."/>
            <person name="Shea T."/>
            <person name="Sisk P."/>
            <person name="Sykes S."/>
            <person name="Wortman J."/>
            <person name="Nusbaum C."/>
            <person name="Birren B."/>
        </authorList>
    </citation>
    <scope>NUCLEOTIDE SEQUENCE [LARGE SCALE GENOMIC DNA]</scope>
    <source>
        <strain evidence="2 3">ATCC 51266</strain>
    </source>
</reference>
<protein>
    <recommendedName>
        <fullName evidence="4">Lipoprotein</fullName>
    </recommendedName>
</protein>
<name>S1NLN5_9ENTE</name>
<evidence type="ECO:0000313" key="2">
    <source>
        <dbReference type="EMBL" id="EOT40094.1"/>
    </source>
</evidence>
<sequence>MKKQIKFLGLLILVISVTGCQKIDEAKDTITSIAQEQAQSKADKKQQEKTTTTATTEENPLAFSQDNLLHKVFTGTAQTAEQNQVSFQMNFNLLQIKDALNPTAPTQNNVLLADSDGSRIIGNGKFEQLDGQTVKLSGRDWTTYEQASLTMRQVKKGEWQVDLKDAHVPFTTATVKYDEEKTAALLKDASTFGQRLTPYGFASTNLFTDPVSTLAAAKKAVEKTYKLAENELTGRTETVDNEKVFVFTVDKPINEQTKEIVVIPTTGEYYGR</sequence>
<dbReference type="Proteomes" id="UP000014127">
    <property type="component" value="Unassembled WGS sequence"/>
</dbReference>
<evidence type="ECO:0008006" key="4">
    <source>
        <dbReference type="Google" id="ProtNLM"/>
    </source>
</evidence>
<dbReference type="AlphaFoldDB" id="S1NLN5"/>
<proteinExistence type="predicted"/>
<dbReference type="EMBL" id="AHYR01000009">
    <property type="protein sequence ID" value="EOT40094.1"/>
    <property type="molecule type" value="Genomic_DNA"/>
</dbReference>
<feature type="region of interest" description="Disordered" evidence="1">
    <location>
        <begin position="35"/>
        <end position="57"/>
    </location>
</feature>
<evidence type="ECO:0000256" key="1">
    <source>
        <dbReference type="SAM" id="MobiDB-lite"/>
    </source>
</evidence>
<evidence type="ECO:0000313" key="3">
    <source>
        <dbReference type="Proteomes" id="UP000014127"/>
    </source>
</evidence>
<dbReference type="RefSeq" id="WP_016173085.1">
    <property type="nucleotide sequence ID" value="NZ_ASWK01000001.1"/>
</dbReference>
<dbReference type="PATRIC" id="fig|1139219.3.peg.1883"/>